<evidence type="ECO:0000256" key="5">
    <source>
        <dbReference type="ARBA" id="ARBA00022692"/>
    </source>
</evidence>
<evidence type="ECO:0000256" key="9">
    <source>
        <dbReference type="ARBA" id="ARBA00023136"/>
    </source>
</evidence>
<evidence type="ECO:0000256" key="7">
    <source>
        <dbReference type="ARBA" id="ARBA00022989"/>
    </source>
</evidence>
<sequence length="391" mass="44782">MYYSMKRTLRPFYSILLLLAVAGTLTIRVVLHQNRSFQLKYGGPSLQNPQKPVFNATLLRYAAIDIGEPALKQEIEGLLEGNFRNRGRQRSFLSSGKYHIDVRLRSARGTPLQLRSPEFYRLWLSFRRYLGDWSRNRRFHSDIMSDLGDKVKVLIDEYNGKKSSRGKYQSCAVVGNSGILLNKNYGKLIDSHEAVIRLNNARIASFERNVGAKTSISFVNSNILHLCARREGCFCHPYGMNVPIIMYICQPAHFLDYLVCNSSHKAPLIVTDPRFDVLCARVIKYYSLKRFVERTGKNVGDWGPAHEGANFHYSSGMQAVMLALGICDKVSVFGFGKSTSARHHYHTNQKSELSLHDYEAEYEFYQDLMEQPQAIPFISDKFKIPPIVMYH</sequence>
<dbReference type="InterPro" id="IPR001675">
    <property type="entry name" value="Glyco_trans_29"/>
</dbReference>
<dbReference type="EMBL" id="JACGWO010000001">
    <property type="protein sequence ID" value="KAK4440616.1"/>
    <property type="molecule type" value="Genomic_DNA"/>
</dbReference>
<keyword evidence="3" id="KW-0328">Glycosyltransferase</keyword>
<keyword evidence="6" id="KW-0735">Signal-anchor</keyword>
<accession>A0AAE2CZT3</accession>
<dbReference type="PANTHER" id="PTHR46779:SF1">
    <property type="entry name" value="BETA-1,6-GALACTOSYLTRANSFERASE GALT29A"/>
    <property type="match status" value="1"/>
</dbReference>
<evidence type="ECO:0000256" key="1">
    <source>
        <dbReference type="ARBA" id="ARBA00004323"/>
    </source>
</evidence>
<reference evidence="12" key="1">
    <citation type="submission" date="2020-06" db="EMBL/GenBank/DDBJ databases">
        <authorList>
            <person name="Li T."/>
            <person name="Hu X."/>
            <person name="Zhang T."/>
            <person name="Song X."/>
            <person name="Zhang H."/>
            <person name="Dai N."/>
            <person name="Sheng W."/>
            <person name="Hou X."/>
            <person name="Wei L."/>
        </authorList>
    </citation>
    <scope>NUCLEOTIDE SEQUENCE</scope>
    <source>
        <strain evidence="12">3651</strain>
        <tissue evidence="12">Leaf</tissue>
    </source>
</reference>
<evidence type="ECO:0000256" key="2">
    <source>
        <dbReference type="ARBA" id="ARBA00006003"/>
    </source>
</evidence>
<dbReference type="CDD" id="cd19952">
    <property type="entry name" value="GT29"/>
    <property type="match status" value="1"/>
</dbReference>
<dbReference type="AlphaFoldDB" id="A0AAE2CZT3"/>
<evidence type="ECO:0000313" key="13">
    <source>
        <dbReference type="Proteomes" id="UP001293254"/>
    </source>
</evidence>
<evidence type="ECO:0000256" key="4">
    <source>
        <dbReference type="ARBA" id="ARBA00022679"/>
    </source>
</evidence>
<keyword evidence="5 11" id="KW-0812">Transmembrane</keyword>
<keyword evidence="9 11" id="KW-0472">Membrane</keyword>
<reference evidence="12" key="2">
    <citation type="journal article" date="2024" name="Plant">
        <title>Genomic evolution and insights into agronomic trait innovations of Sesamum species.</title>
        <authorList>
            <person name="Miao H."/>
            <person name="Wang L."/>
            <person name="Qu L."/>
            <person name="Liu H."/>
            <person name="Sun Y."/>
            <person name="Le M."/>
            <person name="Wang Q."/>
            <person name="Wei S."/>
            <person name="Zheng Y."/>
            <person name="Lin W."/>
            <person name="Duan Y."/>
            <person name="Cao H."/>
            <person name="Xiong S."/>
            <person name="Wang X."/>
            <person name="Wei L."/>
            <person name="Li C."/>
            <person name="Ma Q."/>
            <person name="Ju M."/>
            <person name="Zhao R."/>
            <person name="Li G."/>
            <person name="Mu C."/>
            <person name="Tian Q."/>
            <person name="Mei H."/>
            <person name="Zhang T."/>
            <person name="Gao T."/>
            <person name="Zhang H."/>
        </authorList>
    </citation>
    <scope>NUCLEOTIDE SEQUENCE</scope>
    <source>
        <strain evidence="12">3651</strain>
    </source>
</reference>
<organism evidence="12 13">
    <name type="scientific">Sesamum alatum</name>
    <dbReference type="NCBI Taxonomy" id="300844"/>
    <lineage>
        <taxon>Eukaryota</taxon>
        <taxon>Viridiplantae</taxon>
        <taxon>Streptophyta</taxon>
        <taxon>Embryophyta</taxon>
        <taxon>Tracheophyta</taxon>
        <taxon>Spermatophyta</taxon>
        <taxon>Magnoliopsida</taxon>
        <taxon>eudicotyledons</taxon>
        <taxon>Gunneridae</taxon>
        <taxon>Pentapetalae</taxon>
        <taxon>asterids</taxon>
        <taxon>lamiids</taxon>
        <taxon>Lamiales</taxon>
        <taxon>Pedaliaceae</taxon>
        <taxon>Sesamum</taxon>
    </lineage>
</organism>
<comment type="caution">
    <text evidence="12">The sequence shown here is derived from an EMBL/GenBank/DDBJ whole genome shotgun (WGS) entry which is preliminary data.</text>
</comment>
<evidence type="ECO:0000256" key="8">
    <source>
        <dbReference type="ARBA" id="ARBA00023034"/>
    </source>
</evidence>
<comment type="subcellular location">
    <subcellularLocation>
        <location evidence="1">Golgi apparatus membrane</location>
        <topology evidence="1">Single-pass type II membrane protein</topology>
    </subcellularLocation>
</comment>
<keyword evidence="8" id="KW-0333">Golgi apparatus</keyword>
<gene>
    <name evidence="12" type="ORF">Salat_0396500</name>
</gene>
<feature type="transmembrane region" description="Helical" evidence="11">
    <location>
        <begin position="12"/>
        <end position="31"/>
    </location>
</feature>
<keyword evidence="13" id="KW-1185">Reference proteome</keyword>
<evidence type="ECO:0000256" key="6">
    <source>
        <dbReference type="ARBA" id="ARBA00022968"/>
    </source>
</evidence>
<dbReference type="PANTHER" id="PTHR46779">
    <property type="entry name" value="BETA-1,6-GALACTOSYLTRANSFERASE GALT29A"/>
    <property type="match status" value="1"/>
</dbReference>
<evidence type="ECO:0000256" key="3">
    <source>
        <dbReference type="ARBA" id="ARBA00022676"/>
    </source>
</evidence>
<comment type="similarity">
    <text evidence="2">Belongs to the glycosyltransferase 29 family.</text>
</comment>
<dbReference type="Pfam" id="PF00777">
    <property type="entry name" value="Glyco_transf_29"/>
    <property type="match status" value="1"/>
</dbReference>
<evidence type="ECO:0000313" key="12">
    <source>
        <dbReference type="EMBL" id="KAK4440616.1"/>
    </source>
</evidence>
<dbReference type="InterPro" id="IPR038578">
    <property type="entry name" value="GT29-like_sf"/>
</dbReference>
<name>A0AAE2CZT3_9LAMI</name>
<dbReference type="GO" id="GO:0000139">
    <property type="term" value="C:Golgi membrane"/>
    <property type="evidence" value="ECO:0007669"/>
    <property type="project" value="UniProtKB-SubCell"/>
</dbReference>
<protein>
    <submittedName>
        <fullName evidence="12">Beta-1,6-galactosyltransferase GALT29A</fullName>
    </submittedName>
</protein>
<evidence type="ECO:0000256" key="11">
    <source>
        <dbReference type="SAM" id="Phobius"/>
    </source>
</evidence>
<dbReference type="GO" id="GO:0008373">
    <property type="term" value="F:sialyltransferase activity"/>
    <property type="evidence" value="ECO:0007669"/>
    <property type="project" value="InterPro"/>
</dbReference>
<dbReference type="Proteomes" id="UP001293254">
    <property type="component" value="Unassembled WGS sequence"/>
</dbReference>
<dbReference type="Gene3D" id="3.90.1480.20">
    <property type="entry name" value="Glycosyl transferase family 29"/>
    <property type="match status" value="1"/>
</dbReference>
<keyword evidence="7 11" id="KW-1133">Transmembrane helix</keyword>
<evidence type="ECO:0000256" key="10">
    <source>
        <dbReference type="ARBA" id="ARBA00023180"/>
    </source>
</evidence>
<keyword evidence="4" id="KW-0808">Transferase</keyword>
<proteinExistence type="inferred from homology"/>
<keyword evidence="10" id="KW-0325">Glycoprotein</keyword>